<dbReference type="AlphaFoldDB" id="A0A938XXW6"/>
<sequence length="421" mass="48892">MIVDTYSLPLVLSQDIKESGRTQASIAEEIKISKPTLSKVLAGDKPISINLLDRLTESLQKEPGYYYELFLAELFRKDGIRPRRPKKLEKYVLHCLEKGLQKQADQAVSHMIEDGGYIPNIFEIAEELNRIGKIPQARSFYEIVIRNEKDRTAPHLAMAYFRRLMIVKKINLDLYEEAAIRLCEYLEYVPDEAILEAYYQVISAFRLKSKWDYVLKYGHELMRLAQKMERPDYIGDALIKLAIAARERGEYDLAIHYHDLCAQIEVGSYSLWAEGNKLITQIAAGQSDKIIDLYKYCLRNKEMCFDGIETLLESAVNYDKHEIISQFFDDFAEQIVFLKKNIANEPIYYRNYVSLKIAKATWYRKQNRSDWLNEAFKALEMAGAKQLKKQAIMAAVMILQFAERGSDEFQKAINILEKIEK</sequence>
<dbReference type="InterPro" id="IPR010982">
    <property type="entry name" value="Lambda_DNA-bd_dom_sf"/>
</dbReference>
<dbReference type="Proteomes" id="UP000717624">
    <property type="component" value="Unassembled WGS sequence"/>
</dbReference>
<comment type="caution">
    <text evidence="2">The sequence shown here is derived from an EMBL/GenBank/DDBJ whole genome shotgun (WGS) entry which is preliminary data.</text>
</comment>
<dbReference type="InterPro" id="IPR001387">
    <property type="entry name" value="Cro/C1-type_HTH"/>
</dbReference>
<evidence type="ECO:0000313" key="2">
    <source>
        <dbReference type="EMBL" id="MBM7592222.1"/>
    </source>
</evidence>
<dbReference type="EMBL" id="JAFBEB010000022">
    <property type="protein sequence ID" value="MBM7592222.1"/>
    <property type="molecule type" value="Genomic_DNA"/>
</dbReference>
<accession>A0A938XXW6</accession>
<gene>
    <name evidence="2" type="ORF">JOD01_003884</name>
</gene>
<dbReference type="Pfam" id="PF01381">
    <property type="entry name" value="HTH_3"/>
    <property type="match status" value="1"/>
</dbReference>
<dbReference type="SUPFAM" id="SSF47413">
    <property type="entry name" value="lambda repressor-like DNA-binding domains"/>
    <property type="match status" value="1"/>
</dbReference>
<dbReference type="Gene3D" id="1.25.40.10">
    <property type="entry name" value="Tetratricopeptide repeat domain"/>
    <property type="match status" value="1"/>
</dbReference>
<dbReference type="PROSITE" id="PS50943">
    <property type="entry name" value="HTH_CROC1"/>
    <property type="match status" value="1"/>
</dbReference>
<dbReference type="Gene3D" id="1.10.260.40">
    <property type="entry name" value="lambda repressor-like DNA-binding domains"/>
    <property type="match status" value="1"/>
</dbReference>
<evidence type="ECO:0000313" key="3">
    <source>
        <dbReference type="Proteomes" id="UP000717624"/>
    </source>
</evidence>
<dbReference type="CDD" id="cd00093">
    <property type="entry name" value="HTH_XRE"/>
    <property type="match status" value="1"/>
</dbReference>
<name>A0A938XXW6_9BACL</name>
<dbReference type="RefSeq" id="WP_204519990.1">
    <property type="nucleotide sequence ID" value="NZ_JAFBEB010000022.1"/>
</dbReference>
<dbReference type="SMART" id="SM00530">
    <property type="entry name" value="HTH_XRE"/>
    <property type="match status" value="1"/>
</dbReference>
<feature type="domain" description="HTH cro/C1-type" evidence="1">
    <location>
        <begin position="17"/>
        <end position="66"/>
    </location>
</feature>
<keyword evidence="3" id="KW-1185">Reference proteome</keyword>
<dbReference type="InterPro" id="IPR011990">
    <property type="entry name" value="TPR-like_helical_dom_sf"/>
</dbReference>
<reference evidence="2" key="1">
    <citation type="submission" date="2021-01" db="EMBL/GenBank/DDBJ databases">
        <title>Genomic Encyclopedia of Type Strains, Phase IV (KMG-IV): sequencing the most valuable type-strain genomes for metagenomic binning, comparative biology and taxonomic classification.</title>
        <authorList>
            <person name="Goeker M."/>
        </authorList>
    </citation>
    <scope>NUCLEOTIDE SEQUENCE</scope>
    <source>
        <strain evidence="2">DSM 25523</strain>
    </source>
</reference>
<protein>
    <submittedName>
        <fullName evidence="2">Transcriptional regulator with XRE-family HTH domain</fullName>
    </submittedName>
</protein>
<proteinExistence type="predicted"/>
<organism evidence="2 3">
    <name type="scientific">Brevibacillus fulvus</name>
    <dbReference type="NCBI Taxonomy" id="1125967"/>
    <lineage>
        <taxon>Bacteria</taxon>
        <taxon>Bacillati</taxon>
        <taxon>Bacillota</taxon>
        <taxon>Bacilli</taxon>
        <taxon>Bacillales</taxon>
        <taxon>Paenibacillaceae</taxon>
        <taxon>Brevibacillus</taxon>
    </lineage>
</organism>
<evidence type="ECO:0000259" key="1">
    <source>
        <dbReference type="PROSITE" id="PS50943"/>
    </source>
</evidence>
<dbReference type="GO" id="GO:0003677">
    <property type="term" value="F:DNA binding"/>
    <property type="evidence" value="ECO:0007669"/>
    <property type="project" value="InterPro"/>
</dbReference>